<evidence type="ECO:0000256" key="1">
    <source>
        <dbReference type="ARBA" id="ARBA00001541"/>
    </source>
</evidence>
<evidence type="ECO:0000256" key="5">
    <source>
        <dbReference type="ARBA" id="ARBA00022691"/>
    </source>
</evidence>
<dbReference type="PIRSF" id="PIRSF000410">
    <property type="entry name" value="CheR"/>
    <property type="match status" value="1"/>
</dbReference>
<organism evidence="7 8">
    <name type="scientific">Candidatus Wallbacteria bacterium GWC2_49_35</name>
    <dbReference type="NCBI Taxonomy" id="1817813"/>
    <lineage>
        <taxon>Bacteria</taxon>
        <taxon>Candidatus Walliibacteriota</taxon>
    </lineage>
</organism>
<protein>
    <recommendedName>
        <fullName evidence="2">protein-glutamate O-methyltransferase</fullName>
        <ecNumber evidence="2">2.1.1.80</ecNumber>
    </recommendedName>
</protein>
<accession>A0A1F7WSQ1</accession>
<gene>
    <name evidence="7" type="ORF">A2008_03870</name>
</gene>
<comment type="caution">
    <text evidence="7">The sequence shown here is derived from an EMBL/GenBank/DDBJ whole genome shotgun (WGS) entry which is preliminary data.</text>
</comment>
<keyword evidence="4" id="KW-0808">Transferase</keyword>
<dbReference type="Proteomes" id="UP000178735">
    <property type="component" value="Unassembled WGS sequence"/>
</dbReference>
<dbReference type="STRING" id="1817813.A2008_03870"/>
<evidence type="ECO:0000256" key="2">
    <source>
        <dbReference type="ARBA" id="ARBA00012534"/>
    </source>
</evidence>
<proteinExistence type="predicted"/>
<dbReference type="GO" id="GO:0032259">
    <property type="term" value="P:methylation"/>
    <property type="evidence" value="ECO:0007669"/>
    <property type="project" value="UniProtKB-KW"/>
</dbReference>
<name>A0A1F7WSQ1_9BACT</name>
<dbReference type="Pfam" id="PF01739">
    <property type="entry name" value="CheR"/>
    <property type="match status" value="1"/>
</dbReference>
<sequence>MEYISAKLSDVEFDSISGLIYSLCGISLGAGKKELVTARLAKRLNELRLPNFNSYMKHVQNDANGYELLQLIDVITTNVTSFFREMNHFDYIKDHVLPDYKGRADRIKIWSAGCSSGEEPYSIAVLLFEELGNLMLRDVRILATDISTQILSRAREAVYDKQLVEGVPKVLLTKYFDCITSRNDFNEPVYQYKIKNEVRNLVRFARLNLMEEWPMKGPFKMIFCRNVMIYFDKQTQEKLVGKYYNLLETGGLLFIGHSENLASVSHSFKYIQPGVYLKC</sequence>
<dbReference type="SUPFAM" id="SSF53335">
    <property type="entry name" value="S-adenosyl-L-methionine-dependent methyltransferases"/>
    <property type="match status" value="1"/>
</dbReference>
<comment type="catalytic activity">
    <reaction evidence="1">
        <text>L-glutamyl-[protein] + S-adenosyl-L-methionine = [protein]-L-glutamate 5-O-methyl ester + S-adenosyl-L-homocysteine</text>
        <dbReference type="Rhea" id="RHEA:24452"/>
        <dbReference type="Rhea" id="RHEA-COMP:10208"/>
        <dbReference type="Rhea" id="RHEA-COMP:10311"/>
        <dbReference type="ChEBI" id="CHEBI:29973"/>
        <dbReference type="ChEBI" id="CHEBI:57856"/>
        <dbReference type="ChEBI" id="CHEBI:59789"/>
        <dbReference type="ChEBI" id="CHEBI:82795"/>
        <dbReference type="EC" id="2.1.1.80"/>
    </reaction>
</comment>
<dbReference type="InterPro" id="IPR029063">
    <property type="entry name" value="SAM-dependent_MTases_sf"/>
</dbReference>
<dbReference type="InterPro" id="IPR022642">
    <property type="entry name" value="CheR_C"/>
</dbReference>
<dbReference type="Gene3D" id="1.10.155.10">
    <property type="entry name" value="Chemotaxis receptor methyltransferase CheR, N-terminal domain"/>
    <property type="match status" value="1"/>
</dbReference>
<dbReference type="Gene3D" id="3.40.50.150">
    <property type="entry name" value="Vaccinia Virus protein VP39"/>
    <property type="match status" value="1"/>
</dbReference>
<dbReference type="AlphaFoldDB" id="A0A1F7WSQ1"/>
<keyword evidence="3" id="KW-0489">Methyltransferase</keyword>
<dbReference type="GO" id="GO:0008983">
    <property type="term" value="F:protein-glutamate O-methyltransferase activity"/>
    <property type="evidence" value="ECO:0007669"/>
    <property type="project" value="UniProtKB-EC"/>
</dbReference>
<dbReference type="SUPFAM" id="SSF47757">
    <property type="entry name" value="Chemotaxis receptor methyltransferase CheR, N-terminal domain"/>
    <property type="match status" value="1"/>
</dbReference>
<evidence type="ECO:0000313" key="8">
    <source>
        <dbReference type="Proteomes" id="UP000178735"/>
    </source>
</evidence>
<feature type="domain" description="CheR-type methyltransferase" evidence="6">
    <location>
        <begin position="8"/>
        <end position="279"/>
    </location>
</feature>
<dbReference type="PRINTS" id="PR00996">
    <property type="entry name" value="CHERMTFRASE"/>
</dbReference>
<dbReference type="InterPro" id="IPR036804">
    <property type="entry name" value="CheR_N_sf"/>
</dbReference>
<evidence type="ECO:0000313" key="7">
    <source>
        <dbReference type="EMBL" id="OGM05115.1"/>
    </source>
</evidence>
<evidence type="ECO:0000259" key="6">
    <source>
        <dbReference type="PROSITE" id="PS50123"/>
    </source>
</evidence>
<dbReference type="InterPro" id="IPR050903">
    <property type="entry name" value="Bact_Chemotaxis_MeTrfase"/>
</dbReference>
<evidence type="ECO:0000256" key="4">
    <source>
        <dbReference type="ARBA" id="ARBA00022679"/>
    </source>
</evidence>
<evidence type="ECO:0000256" key="3">
    <source>
        <dbReference type="ARBA" id="ARBA00022603"/>
    </source>
</evidence>
<dbReference type="InterPro" id="IPR022641">
    <property type="entry name" value="CheR_N"/>
</dbReference>
<dbReference type="EC" id="2.1.1.80" evidence="2"/>
<dbReference type="PANTHER" id="PTHR24422">
    <property type="entry name" value="CHEMOTAXIS PROTEIN METHYLTRANSFERASE"/>
    <property type="match status" value="1"/>
</dbReference>
<keyword evidence="5" id="KW-0949">S-adenosyl-L-methionine</keyword>
<dbReference type="SMART" id="SM00138">
    <property type="entry name" value="MeTrc"/>
    <property type="match status" value="1"/>
</dbReference>
<reference evidence="7 8" key="1">
    <citation type="journal article" date="2016" name="Nat. Commun.">
        <title>Thousands of microbial genomes shed light on interconnected biogeochemical processes in an aquifer system.</title>
        <authorList>
            <person name="Anantharaman K."/>
            <person name="Brown C.T."/>
            <person name="Hug L.A."/>
            <person name="Sharon I."/>
            <person name="Castelle C.J."/>
            <person name="Probst A.J."/>
            <person name="Thomas B.C."/>
            <person name="Singh A."/>
            <person name="Wilkins M.J."/>
            <person name="Karaoz U."/>
            <person name="Brodie E.L."/>
            <person name="Williams K.H."/>
            <person name="Hubbard S.S."/>
            <person name="Banfield J.F."/>
        </authorList>
    </citation>
    <scope>NUCLEOTIDE SEQUENCE [LARGE SCALE GENOMIC DNA]</scope>
</reference>
<dbReference type="EMBL" id="MGFH01000126">
    <property type="protein sequence ID" value="OGM05115.1"/>
    <property type="molecule type" value="Genomic_DNA"/>
</dbReference>
<dbReference type="PROSITE" id="PS50123">
    <property type="entry name" value="CHER"/>
    <property type="match status" value="1"/>
</dbReference>
<dbReference type="PANTHER" id="PTHR24422:SF19">
    <property type="entry name" value="CHEMOTAXIS PROTEIN METHYLTRANSFERASE"/>
    <property type="match status" value="1"/>
</dbReference>
<dbReference type="InterPro" id="IPR000780">
    <property type="entry name" value="CheR_MeTrfase"/>
</dbReference>
<dbReference type="InterPro" id="IPR026024">
    <property type="entry name" value="Chemotaxis_MeTrfase_CheR"/>
</dbReference>
<dbReference type="Pfam" id="PF03705">
    <property type="entry name" value="CheR_N"/>
    <property type="match status" value="1"/>
</dbReference>